<gene>
    <name evidence="13 15" type="primary">pheS</name>
    <name evidence="15" type="ORF">SRT_06030</name>
</gene>
<dbReference type="GO" id="GO:0005524">
    <property type="term" value="F:ATP binding"/>
    <property type="evidence" value="ECO:0007669"/>
    <property type="project" value="UniProtKB-UniRule"/>
</dbReference>
<dbReference type="GO" id="GO:0004826">
    <property type="term" value="F:phenylalanine-tRNA ligase activity"/>
    <property type="evidence" value="ECO:0007669"/>
    <property type="project" value="UniProtKB-UniRule"/>
</dbReference>
<keyword evidence="8 13" id="KW-0067">ATP-binding</keyword>
<dbReference type="InterPro" id="IPR045864">
    <property type="entry name" value="aa-tRNA-synth_II/BPL/LPL"/>
</dbReference>
<evidence type="ECO:0000256" key="6">
    <source>
        <dbReference type="ARBA" id="ARBA00022723"/>
    </source>
</evidence>
<evidence type="ECO:0000256" key="12">
    <source>
        <dbReference type="ARBA" id="ARBA00049255"/>
    </source>
</evidence>
<dbReference type="InterPro" id="IPR004188">
    <property type="entry name" value="Phe-tRNA_ligase_II_N"/>
</dbReference>
<name>A0A1L7LI21_9STRE</name>
<sequence length="347" mass="39279">MDLQAQLEELRKSTQATLKEMSGNHSKELQDLRVKVLGKKGSLTELLKGLKDLPNELRPVVGKQVNEVRDVLTKAFEEQAKIVEAAKIQAQLESETLDVTLPGRQIHLGNRHVLSQISEEIEDIFLGMGFQVVDGYEVEQDYYNFERMNLPKDHPARDMQDTFYISEDILLRTHTSPVQARTLDKHDFSKGPLKMISPGRVFRRDTDDATHSHQFHQIEGLVVGKNISMGDLKGTLEIISKKMFGEDRKIRLRPSYFPFTEPSVEVDVSCFKCGGKGCNVCKKTGWIEILGAGMVHPSVLEMSGVDSEEYSGFAFGLGQERMAMLRYGINDIRGFYQGDSRFTEQFN</sequence>
<evidence type="ECO:0000256" key="3">
    <source>
        <dbReference type="ARBA" id="ARBA00011209"/>
    </source>
</evidence>
<dbReference type="PANTHER" id="PTHR11538">
    <property type="entry name" value="PHENYLALANYL-TRNA SYNTHETASE"/>
    <property type="match status" value="1"/>
</dbReference>
<dbReference type="FunFam" id="3.30.930.10:FF:000003">
    <property type="entry name" value="Phenylalanine--tRNA ligase alpha subunit"/>
    <property type="match status" value="1"/>
</dbReference>
<dbReference type="PROSITE" id="PS50862">
    <property type="entry name" value="AA_TRNA_LIGASE_II"/>
    <property type="match status" value="1"/>
</dbReference>
<dbReference type="InterPro" id="IPR004529">
    <property type="entry name" value="Phe-tRNA-synth_IIc_asu"/>
</dbReference>
<keyword evidence="4 13" id="KW-0963">Cytoplasm</keyword>
<evidence type="ECO:0000259" key="14">
    <source>
        <dbReference type="PROSITE" id="PS50862"/>
    </source>
</evidence>
<accession>A0A1L7LI21</accession>
<dbReference type="GO" id="GO:0140096">
    <property type="term" value="F:catalytic activity, acting on a protein"/>
    <property type="evidence" value="ECO:0007669"/>
    <property type="project" value="UniProtKB-ARBA"/>
</dbReference>
<comment type="similarity">
    <text evidence="2 13">Belongs to the class-II aminoacyl-tRNA synthetase family. Phe-tRNA synthetase alpha subunit type 1 subfamily.</text>
</comment>
<feature type="domain" description="Aminoacyl-transfer RNA synthetases class-II family profile" evidence="14">
    <location>
        <begin position="113"/>
        <end position="337"/>
    </location>
</feature>
<evidence type="ECO:0000256" key="2">
    <source>
        <dbReference type="ARBA" id="ARBA00010207"/>
    </source>
</evidence>
<dbReference type="SUPFAM" id="SSF55681">
    <property type="entry name" value="Class II aaRS and biotin synthetases"/>
    <property type="match status" value="1"/>
</dbReference>
<evidence type="ECO:0000313" key="16">
    <source>
        <dbReference type="Proteomes" id="UP000217758"/>
    </source>
</evidence>
<dbReference type="NCBIfam" id="TIGR00468">
    <property type="entry name" value="pheS"/>
    <property type="match status" value="1"/>
</dbReference>
<comment type="catalytic activity">
    <reaction evidence="12 13">
        <text>tRNA(Phe) + L-phenylalanine + ATP = L-phenylalanyl-tRNA(Phe) + AMP + diphosphate + H(+)</text>
        <dbReference type="Rhea" id="RHEA:19413"/>
        <dbReference type="Rhea" id="RHEA-COMP:9668"/>
        <dbReference type="Rhea" id="RHEA-COMP:9699"/>
        <dbReference type="ChEBI" id="CHEBI:15378"/>
        <dbReference type="ChEBI" id="CHEBI:30616"/>
        <dbReference type="ChEBI" id="CHEBI:33019"/>
        <dbReference type="ChEBI" id="CHEBI:58095"/>
        <dbReference type="ChEBI" id="CHEBI:78442"/>
        <dbReference type="ChEBI" id="CHEBI:78531"/>
        <dbReference type="ChEBI" id="CHEBI:456215"/>
        <dbReference type="EC" id="6.1.1.20"/>
    </reaction>
</comment>
<dbReference type="AlphaFoldDB" id="A0A1L7LI21"/>
<keyword evidence="10 13" id="KW-0648">Protein biosynthesis</keyword>
<evidence type="ECO:0000256" key="13">
    <source>
        <dbReference type="HAMAP-Rule" id="MF_00281"/>
    </source>
</evidence>
<organism evidence="15 16">
    <name type="scientific">Streptococcus troglodytae</name>
    <dbReference type="NCBI Taxonomy" id="1111760"/>
    <lineage>
        <taxon>Bacteria</taxon>
        <taxon>Bacillati</taxon>
        <taxon>Bacillota</taxon>
        <taxon>Bacilli</taxon>
        <taxon>Lactobacillales</taxon>
        <taxon>Streptococcaceae</taxon>
        <taxon>Streptococcus</taxon>
    </lineage>
</organism>
<dbReference type="InterPro" id="IPR002319">
    <property type="entry name" value="Phenylalanyl-tRNA_Synthase"/>
</dbReference>
<dbReference type="HAMAP" id="MF_00281">
    <property type="entry name" value="Phe_tRNA_synth_alpha1"/>
    <property type="match status" value="1"/>
</dbReference>
<dbReference type="SUPFAM" id="SSF46589">
    <property type="entry name" value="tRNA-binding arm"/>
    <property type="match status" value="1"/>
</dbReference>
<dbReference type="CDD" id="cd00496">
    <property type="entry name" value="PheRS_alpha_core"/>
    <property type="match status" value="1"/>
</dbReference>
<dbReference type="GO" id="GO:0016740">
    <property type="term" value="F:transferase activity"/>
    <property type="evidence" value="ECO:0007669"/>
    <property type="project" value="UniProtKB-ARBA"/>
</dbReference>
<dbReference type="Proteomes" id="UP000217758">
    <property type="component" value="Chromosome"/>
</dbReference>
<evidence type="ECO:0000256" key="1">
    <source>
        <dbReference type="ARBA" id="ARBA00004496"/>
    </source>
</evidence>
<feature type="binding site" evidence="13">
    <location>
        <position position="261"/>
    </location>
    <ligand>
        <name>Mg(2+)</name>
        <dbReference type="ChEBI" id="CHEBI:18420"/>
        <note>shared with beta subunit</note>
    </ligand>
</feature>
<dbReference type="GO" id="GO:0005737">
    <property type="term" value="C:cytoplasm"/>
    <property type="evidence" value="ECO:0007669"/>
    <property type="project" value="UniProtKB-SubCell"/>
</dbReference>
<dbReference type="GO" id="GO:0000049">
    <property type="term" value="F:tRNA binding"/>
    <property type="evidence" value="ECO:0007669"/>
    <property type="project" value="InterPro"/>
</dbReference>
<evidence type="ECO:0000256" key="11">
    <source>
        <dbReference type="ARBA" id="ARBA00023146"/>
    </source>
</evidence>
<reference evidence="15 16" key="1">
    <citation type="journal article" date="2016" name="Microbiol. Immunol.">
        <title>Complete genome sequence of Streptococcus troglodytae TKU31 isolated from the oral cavity of a chimpanzee (Pan troglodytes).</title>
        <authorList>
            <person name="Okamoto M."/>
            <person name="Naito M."/>
            <person name="Miyanohara M."/>
            <person name="Imai S."/>
            <person name="Nomura Y."/>
            <person name="Saito W."/>
            <person name="Momoi Y."/>
            <person name="Takada K."/>
            <person name="Miyabe-Nishiwaki T."/>
            <person name="Tomonaga M."/>
            <person name="Hanada N."/>
        </authorList>
    </citation>
    <scope>NUCLEOTIDE SEQUENCE [LARGE SCALE GENOMIC DNA]</scope>
    <source>
        <strain evidence="16">TKU 31</strain>
    </source>
</reference>
<comment type="subcellular location">
    <subcellularLocation>
        <location evidence="1 13">Cytoplasm</location>
    </subcellularLocation>
</comment>
<dbReference type="KEGG" id="strg:SRT_06030"/>
<dbReference type="InterPro" id="IPR010978">
    <property type="entry name" value="tRNA-bd_arm"/>
</dbReference>
<dbReference type="InterPro" id="IPR022911">
    <property type="entry name" value="Phe_tRNA_ligase_alpha1_bac"/>
</dbReference>
<dbReference type="Pfam" id="PF01409">
    <property type="entry name" value="tRNA-synt_2d"/>
    <property type="match status" value="1"/>
</dbReference>
<evidence type="ECO:0000256" key="7">
    <source>
        <dbReference type="ARBA" id="ARBA00022741"/>
    </source>
</evidence>
<evidence type="ECO:0000256" key="8">
    <source>
        <dbReference type="ARBA" id="ARBA00022840"/>
    </source>
</evidence>
<evidence type="ECO:0000313" key="15">
    <source>
        <dbReference type="EMBL" id="BAQ23864.1"/>
    </source>
</evidence>
<proteinExistence type="inferred from homology"/>
<evidence type="ECO:0000256" key="4">
    <source>
        <dbReference type="ARBA" id="ARBA00022490"/>
    </source>
</evidence>
<comment type="subunit">
    <text evidence="3 13">Tetramer of two alpha and two beta subunits.</text>
</comment>
<dbReference type="RefSeq" id="WP_128833007.1">
    <property type="nucleotide sequence ID" value="NZ_AP014612.1"/>
</dbReference>
<keyword evidence="11 13" id="KW-0030">Aminoacyl-tRNA synthetase</keyword>
<evidence type="ECO:0000256" key="10">
    <source>
        <dbReference type="ARBA" id="ARBA00022917"/>
    </source>
</evidence>
<dbReference type="GO" id="GO:0000287">
    <property type="term" value="F:magnesium ion binding"/>
    <property type="evidence" value="ECO:0007669"/>
    <property type="project" value="UniProtKB-UniRule"/>
</dbReference>
<dbReference type="PANTHER" id="PTHR11538:SF41">
    <property type="entry name" value="PHENYLALANINE--TRNA LIGASE, MITOCHONDRIAL"/>
    <property type="match status" value="1"/>
</dbReference>
<evidence type="ECO:0000256" key="5">
    <source>
        <dbReference type="ARBA" id="ARBA00022598"/>
    </source>
</evidence>
<comment type="cofactor">
    <cofactor evidence="13">
        <name>Mg(2+)</name>
        <dbReference type="ChEBI" id="CHEBI:18420"/>
    </cofactor>
    <text evidence="13">Binds 2 magnesium ions per tetramer.</text>
</comment>
<dbReference type="InterPro" id="IPR006195">
    <property type="entry name" value="aa-tRNA-synth_II"/>
</dbReference>
<keyword evidence="16" id="KW-1185">Reference proteome</keyword>
<dbReference type="Gene3D" id="3.30.930.10">
    <property type="entry name" value="Bira Bifunctional Protein, Domain 2"/>
    <property type="match status" value="1"/>
</dbReference>
<keyword evidence="5 13" id="KW-0436">Ligase</keyword>
<keyword evidence="9 13" id="KW-0460">Magnesium</keyword>
<dbReference type="EMBL" id="AP014612">
    <property type="protein sequence ID" value="BAQ23864.1"/>
    <property type="molecule type" value="Genomic_DNA"/>
</dbReference>
<keyword evidence="7 13" id="KW-0547">Nucleotide-binding</keyword>
<dbReference type="EC" id="6.1.1.20" evidence="13"/>
<dbReference type="Pfam" id="PF02912">
    <property type="entry name" value="Phe_tRNA-synt_N"/>
    <property type="match status" value="1"/>
</dbReference>
<dbReference type="GO" id="GO:0006432">
    <property type="term" value="P:phenylalanyl-tRNA aminoacylation"/>
    <property type="evidence" value="ECO:0007669"/>
    <property type="project" value="UniProtKB-UniRule"/>
</dbReference>
<evidence type="ECO:0000256" key="9">
    <source>
        <dbReference type="ARBA" id="ARBA00022842"/>
    </source>
</evidence>
<protein>
    <recommendedName>
        <fullName evidence="13">Phenylalanine--tRNA ligase alpha subunit</fullName>
        <ecNumber evidence="13">6.1.1.20</ecNumber>
    </recommendedName>
    <alternativeName>
        <fullName evidence="13">Phenylalanyl-tRNA synthetase alpha subunit</fullName>
        <shortName evidence="13">PheRS</shortName>
    </alternativeName>
</protein>
<keyword evidence="6 13" id="KW-0479">Metal-binding</keyword>